<dbReference type="EMBL" id="JAUJYO010000005">
    <property type="protein sequence ID" value="KAK1317754.1"/>
    <property type="molecule type" value="Genomic_DNA"/>
</dbReference>
<name>A0AAV9EXG4_ACOCL</name>
<evidence type="ECO:0000313" key="1">
    <source>
        <dbReference type="EMBL" id="KAK1317754.1"/>
    </source>
</evidence>
<gene>
    <name evidence="1" type="ORF">QJS10_CPA05g02265</name>
</gene>
<organism evidence="1 2">
    <name type="scientific">Acorus calamus</name>
    <name type="common">Sweet flag</name>
    <dbReference type="NCBI Taxonomy" id="4465"/>
    <lineage>
        <taxon>Eukaryota</taxon>
        <taxon>Viridiplantae</taxon>
        <taxon>Streptophyta</taxon>
        <taxon>Embryophyta</taxon>
        <taxon>Tracheophyta</taxon>
        <taxon>Spermatophyta</taxon>
        <taxon>Magnoliopsida</taxon>
        <taxon>Liliopsida</taxon>
        <taxon>Acoraceae</taxon>
        <taxon>Acorus</taxon>
    </lineage>
</organism>
<dbReference type="Proteomes" id="UP001180020">
    <property type="component" value="Unassembled WGS sequence"/>
</dbReference>
<reference evidence="1" key="1">
    <citation type="journal article" date="2023" name="Nat. Commun.">
        <title>Diploid and tetraploid genomes of Acorus and the evolution of monocots.</title>
        <authorList>
            <person name="Ma L."/>
            <person name="Liu K.W."/>
            <person name="Li Z."/>
            <person name="Hsiao Y.Y."/>
            <person name="Qi Y."/>
            <person name="Fu T."/>
            <person name="Tang G.D."/>
            <person name="Zhang D."/>
            <person name="Sun W.H."/>
            <person name="Liu D.K."/>
            <person name="Li Y."/>
            <person name="Chen G.Z."/>
            <person name="Liu X.D."/>
            <person name="Liao X.Y."/>
            <person name="Jiang Y.T."/>
            <person name="Yu X."/>
            <person name="Hao Y."/>
            <person name="Huang J."/>
            <person name="Zhao X.W."/>
            <person name="Ke S."/>
            <person name="Chen Y.Y."/>
            <person name="Wu W.L."/>
            <person name="Hsu J.L."/>
            <person name="Lin Y.F."/>
            <person name="Huang M.D."/>
            <person name="Li C.Y."/>
            <person name="Huang L."/>
            <person name="Wang Z.W."/>
            <person name="Zhao X."/>
            <person name="Zhong W.Y."/>
            <person name="Peng D.H."/>
            <person name="Ahmad S."/>
            <person name="Lan S."/>
            <person name="Zhang J.S."/>
            <person name="Tsai W.C."/>
            <person name="Van de Peer Y."/>
            <person name="Liu Z.J."/>
        </authorList>
    </citation>
    <scope>NUCLEOTIDE SEQUENCE</scope>
    <source>
        <strain evidence="1">CP</strain>
    </source>
</reference>
<keyword evidence="2" id="KW-1185">Reference proteome</keyword>
<accession>A0AAV9EXG4</accession>
<evidence type="ECO:0000313" key="2">
    <source>
        <dbReference type="Proteomes" id="UP001180020"/>
    </source>
</evidence>
<dbReference type="AlphaFoldDB" id="A0AAV9EXG4"/>
<protein>
    <submittedName>
        <fullName evidence="1">Uncharacterized protein</fullName>
    </submittedName>
</protein>
<comment type="caution">
    <text evidence="1">The sequence shown here is derived from an EMBL/GenBank/DDBJ whole genome shotgun (WGS) entry which is preliminary data.</text>
</comment>
<sequence>MATQKDKSVEAEVRRCLIPAGMWAIWLTRNAVIFRGQQYYFDNLWDSFSSLACAWERALGGAKRMTLDVDGLHITA</sequence>
<proteinExistence type="predicted"/>
<reference evidence="1" key="2">
    <citation type="submission" date="2023-06" db="EMBL/GenBank/DDBJ databases">
        <authorList>
            <person name="Ma L."/>
            <person name="Liu K.-W."/>
            <person name="Li Z."/>
            <person name="Hsiao Y.-Y."/>
            <person name="Qi Y."/>
            <person name="Fu T."/>
            <person name="Tang G."/>
            <person name="Zhang D."/>
            <person name="Sun W.-H."/>
            <person name="Liu D.-K."/>
            <person name="Li Y."/>
            <person name="Chen G.-Z."/>
            <person name="Liu X.-D."/>
            <person name="Liao X.-Y."/>
            <person name="Jiang Y.-T."/>
            <person name="Yu X."/>
            <person name="Hao Y."/>
            <person name="Huang J."/>
            <person name="Zhao X.-W."/>
            <person name="Ke S."/>
            <person name="Chen Y.-Y."/>
            <person name="Wu W.-L."/>
            <person name="Hsu J.-L."/>
            <person name="Lin Y.-F."/>
            <person name="Huang M.-D."/>
            <person name="Li C.-Y."/>
            <person name="Huang L."/>
            <person name="Wang Z.-W."/>
            <person name="Zhao X."/>
            <person name="Zhong W.-Y."/>
            <person name="Peng D.-H."/>
            <person name="Ahmad S."/>
            <person name="Lan S."/>
            <person name="Zhang J.-S."/>
            <person name="Tsai W.-C."/>
            <person name="Van De Peer Y."/>
            <person name="Liu Z.-J."/>
        </authorList>
    </citation>
    <scope>NUCLEOTIDE SEQUENCE</scope>
    <source>
        <strain evidence="1">CP</strain>
        <tissue evidence="1">Leaves</tissue>
    </source>
</reference>